<accession>A0ABU1TYH2</accession>
<keyword evidence="2" id="KW-1185">Reference proteome</keyword>
<reference evidence="1 2" key="1">
    <citation type="submission" date="2023-07" db="EMBL/GenBank/DDBJ databases">
        <title>Sorghum-associated microbial communities from plants grown in Nebraska, USA.</title>
        <authorList>
            <person name="Schachtman D."/>
        </authorList>
    </citation>
    <scope>NUCLEOTIDE SEQUENCE [LARGE SCALE GENOMIC DNA]</scope>
    <source>
        <strain evidence="1 2">BE211</strain>
    </source>
</reference>
<dbReference type="Proteomes" id="UP001258181">
    <property type="component" value="Unassembled WGS sequence"/>
</dbReference>
<dbReference type="RefSeq" id="WP_310257540.1">
    <property type="nucleotide sequence ID" value="NZ_JAVDWA010000002.1"/>
</dbReference>
<proteinExistence type="predicted"/>
<sequence length="171" mass="20094">MITAAVKPLPVSHNKDDQDYLYRQLEIEMQRLGHLVPFREELNWDKEITTIDLGNEETLDKLKKAAAKNDGVFLFYAKLFKGTVYQHIILHPNTEGFYLPFRFEEPFQITVKNKKYWIGSSIRLAEELAWLEITMKNSEDDDVVELWKYLTDLCQSSIDNMSPILLHKNNE</sequence>
<organism evidence="1 2">
    <name type="scientific">Fictibacillus barbaricus</name>
    <dbReference type="NCBI Taxonomy" id="182136"/>
    <lineage>
        <taxon>Bacteria</taxon>
        <taxon>Bacillati</taxon>
        <taxon>Bacillota</taxon>
        <taxon>Bacilli</taxon>
        <taxon>Bacillales</taxon>
        <taxon>Fictibacillaceae</taxon>
        <taxon>Fictibacillus</taxon>
    </lineage>
</organism>
<gene>
    <name evidence="1" type="ORF">J2X07_001247</name>
</gene>
<evidence type="ECO:0000313" key="1">
    <source>
        <dbReference type="EMBL" id="MDR7072270.1"/>
    </source>
</evidence>
<evidence type="ECO:0000313" key="2">
    <source>
        <dbReference type="Proteomes" id="UP001258181"/>
    </source>
</evidence>
<dbReference type="EMBL" id="JAVDWA010000002">
    <property type="protein sequence ID" value="MDR7072270.1"/>
    <property type="molecule type" value="Genomic_DNA"/>
</dbReference>
<name>A0ABU1TYH2_9BACL</name>
<protein>
    <submittedName>
        <fullName evidence="1">Uncharacterized protein</fullName>
    </submittedName>
</protein>
<comment type="caution">
    <text evidence="1">The sequence shown here is derived from an EMBL/GenBank/DDBJ whole genome shotgun (WGS) entry which is preliminary data.</text>
</comment>